<dbReference type="Pfam" id="PF03625">
    <property type="entry name" value="DUF302"/>
    <property type="match status" value="1"/>
</dbReference>
<accession>A0ABD6ADX4</accession>
<dbReference type="PANTHER" id="PTHR38342:SF1">
    <property type="entry name" value="SLR5037 PROTEIN"/>
    <property type="match status" value="1"/>
</dbReference>
<feature type="domain" description="DUF302" evidence="1">
    <location>
        <begin position="35"/>
        <end position="99"/>
    </location>
</feature>
<name>A0ABD6ADX4_9EURY</name>
<evidence type="ECO:0000313" key="3">
    <source>
        <dbReference type="Proteomes" id="UP001596547"/>
    </source>
</evidence>
<dbReference type="EMBL" id="JBHTBF010000003">
    <property type="protein sequence ID" value="MFC7318410.1"/>
    <property type="molecule type" value="Genomic_DNA"/>
</dbReference>
<gene>
    <name evidence="2" type="ORF">ACFQPE_16645</name>
</gene>
<dbReference type="GeneID" id="79317411"/>
<dbReference type="Proteomes" id="UP001596547">
    <property type="component" value="Unassembled WGS sequence"/>
</dbReference>
<dbReference type="PIRSF" id="PIRSF021774">
    <property type="entry name" value="UCP021774"/>
    <property type="match status" value="1"/>
</dbReference>
<dbReference type="InterPro" id="IPR005180">
    <property type="entry name" value="DUF302"/>
</dbReference>
<organism evidence="2 3">
    <name type="scientific">Halomarina halobia</name>
    <dbReference type="NCBI Taxonomy" id="3033386"/>
    <lineage>
        <taxon>Archaea</taxon>
        <taxon>Methanobacteriati</taxon>
        <taxon>Methanobacteriota</taxon>
        <taxon>Stenosarchaea group</taxon>
        <taxon>Halobacteria</taxon>
        <taxon>Halobacteriales</taxon>
        <taxon>Natronomonadaceae</taxon>
        <taxon>Halomarina</taxon>
    </lineage>
</organism>
<dbReference type="InterPro" id="IPR016796">
    <property type="entry name" value="UCP021774"/>
</dbReference>
<dbReference type="PANTHER" id="PTHR38342">
    <property type="entry name" value="SLR5037 PROTEIN"/>
    <property type="match status" value="1"/>
</dbReference>
<dbReference type="SUPFAM" id="SSF103247">
    <property type="entry name" value="TT1751-like"/>
    <property type="match status" value="1"/>
</dbReference>
<dbReference type="AlphaFoldDB" id="A0ABD6ADX4"/>
<protein>
    <submittedName>
        <fullName evidence="2">DUF302 domain-containing protein</fullName>
    </submittedName>
</protein>
<dbReference type="CDD" id="cd14797">
    <property type="entry name" value="DUF302"/>
    <property type="match status" value="1"/>
</dbReference>
<proteinExistence type="predicted"/>
<comment type="caution">
    <text evidence="2">The sequence shown here is derived from an EMBL/GenBank/DDBJ whole genome shotgun (WGS) entry which is preliminary data.</text>
</comment>
<dbReference type="Gene3D" id="3.30.310.70">
    <property type="entry name" value="TT1751-like domain"/>
    <property type="match status" value="1"/>
</dbReference>
<dbReference type="RefSeq" id="WP_276305799.1">
    <property type="nucleotide sequence ID" value="NZ_CP119993.1"/>
</dbReference>
<dbReference type="InterPro" id="IPR035923">
    <property type="entry name" value="TT1751-like_sf"/>
</dbReference>
<sequence length="133" mass="14367">MSYRMQRRVDDEFDRVVSRTEAALSEEGFGVLSDIDVRAAFEEKLGLEGYPRYRILGACNPALAREGLDAEPDLGALLPCNVVVREEAAGDVVVSAVDPGAMLSVVENAALDPIAEDVDARFRRVLDAVADGE</sequence>
<reference evidence="2 3" key="1">
    <citation type="journal article" date="2019" name="Int. J. Syst. Evol. Microbiol.">
        <title>The Global Catalogue of Microorganisms (GCM) 10K type strain sequencing project: providing services to taxonomists for standard genome sequencing and annotation.</title>
        <authorList>
            <consortium name="The Broad Institute Genomics Platform"/>
            <consortium name="The Broad Institute Genome Sequencing Center for Infectious Disease"/>
            <person name="Wu L."/>
            <person name="Ma J."/>
        </authorList>
    </citation>
    <scope>NUCLEOTIDE SEQUENCE [LARGE SCALE GENOMIC DNA]</scope>
    <source>
        <strain evidence="2 3">PSR21</strain>
    </source>
</reference>
<keyword evidence="3" id="KW-1185">Reference proteome</keyword>
<evidence type="ECO:0000313" key="2">
    <source>
        <dbReference type="EMBL" id="MFC7318410.1"/>
    </source>
</evidence>
<evidence type="ECO:0000259" key="1">
    <source>
        <dbReference type="Pfam" id="PF03625"/>
    </source>
</evidence>